<proteinExistence type="inferred from homology"/>
<keyword evidence="13 14" id="KW-0998">Cell outer membrane</keyword>
<evidence type="ECO:0000256" key="9">
    <source>
        <dbReference type="ARBA" id="ARBA00023065"/>
    </source>
</evidence>
<evidence type="ECO:0000256" key="15">
    <source>
        <dbReference type="RuleBase" id="RU003357"/>
    </source>
</evidence>
<dbReference type="PANTHER" id="PTHR32552:SF68">
    <property type="entry name" value="FERRICHROME OUTER MEMBRANE TRANSPORTER_PHAGE RECEPTOR"/>
    <property type="match status" value="1"/>
</dbReference>
<evidence type="ECO:0000256" key="13">
    <source>
        <dbReference type="ARBA" id="ARBA00023237"/>
    </source>
</evidence>
<keyword evidence="11 14" id="KW-0472">Membrane</keyword>
<dbReference type="GO" id="GO:0009279">
    <property type="term" value="C:cell outer membrane"/>
    <property type="evidence" value="ECO:0007669"/>
    <property type="project" value="UniProtKB-SubCell"/>
</dbReference>
<feature type="chain" id="PRO_5006206333" evidence="16">
    <location>
        <begin position="22"/>
        <end position="751"/>
    </location>
</feature>
<dbReference type="PROSITE" id="PS52016">
    <property type="entry name" value="TONB_DEPENDENT_REC_3"/>
    <property type="match status" value="1"/>
</dbReference>
<evidence type="ECO:0000256" key="14">
    <source>
        <dbReference type="PROSITE-ProRule" id="PRU01360"/>
    </source>
</evidence>
<keyword evidence="7 16" id="KW-0732">Signal</keyword>
<comment type="caution">
    <text evidence="19">The sequence shown here is derived from an EMBL/GenBank/DDBJ whole genome shotgun (WGS) entry which is preliminary data.</text>
</comment>
<comment type="similarity">
    <text evidence="2 14 15">Belongs to the TonB-dependent receptor family.</text>
</comment>
<evidence type="ECO:0000256" key="5">
    <source>
        <dbReference type="ARBA" id="ARBA00022496"/>
    </source>
</evidence>
<dbReference type="EMBL" id="LLYZ01000003">
    <property type="protein sequence ID" value="KQK26614.1"/>
    <property type="molecule type" value="Genomic_DNA"/>
</dbReference>
<name>A0A0Q3PAF6_9FLAO</name>
<dbReference type="OrthoDB" id="9775095at2"/>
<evidence type="ECO:0000256" key="8">
    <source>
        <dbReference type="ARBA" id="ARBA00023004"/>
    </source>
</evidence>
<evidence type="ECO:0000256" key="3">
    <source>
        <dbReference type="ARBA" id="ARBA00022448"/>
    </source>
</evidence>
<feature type="domain" description="TonB-dependent receptor-like beta-barrel" evidence="17">
    <location>
        <begin position="232"/>
        <end position="721"/>
    </location>
</feature>
<dbReference type="InterPro" id="IPR037066">
    <property type="entry name" value="Plug_dom_sf"/>
</dbReference>
<protein>
    <submittedName>
        <fullName evidence="19">Ferrichrome-iron receptor</fullName>
    </submittedName>
</protein>
<comment type="subcellular location">
    <subcellularLocation>
        <location evidence="1 14">Cell outer membrane</location>
        <topology evidence="1 14">Multi-pass membrane protein</topology>
    </subcellularLocation>
</comment>
<dbReference type="Gene3D" id="2.40.170.20">
    <property type="entry name" value="TonB-dependent receptor, beta-barrel domain"/>
    <property type="match status" value="1"/>
</dbReference>
<evidence type="ECO:0000256" key="11">
    <source>
        <dbReference type="ARBA" id="ARBA00023136"/>
    </source>
</evidence>
<evidence type="ECO:0000256" key="6">
    <source>
        <dbReference type="ARBA" id="ARBA00022692"/>
    </source>
</evidence>
<dbReference type="GO" id="GO:0038023">
    <property type="term" value="F:signaling receptor activity"/>
    <property type="evidence" value="ECO:0007669"/>
    <property type="project" value="InterPro"/>
</dbReference>
<dbReference type="InterPro" id="IPR012910">
    <property type="entry name" value="Plug_dom"/>
</dbReference>
<dbReference type="RefSeq" id="WP_056012677.1">
    <property type="nucleotide sequence ID" value="NZ_LLYZ01000003.1"/>
</dbReference>
<evidence type="ECO:0000256" key="10">
    <source>
        <dbReference type="ARBA" id="ARBA00023077"/>
    </source>
</evidence>
<dbReference type="STRING" id="452084.AR438_05030"/>
<gene>
    <name evidence="19" type="ORF">AR438_05030</name>
</gene>
<dbReference type="PANTHER" id="PTHR32552">
    <property type="entry name" value="FERRICHROME IRON RECEPTOR-RELATED"/>
    <property type="match status" value="1"/>
</dbReference>
<dbReference type="NCBIfam" id="TIGR01783">
    <property type="entry name" value="TonB-siderophor"/>
    <property type="match status" value="1"/>
</dbReference>
<dbReference type="AlphaFoldDB" id="A0A0Q3PAF6"/>
<dbReference type="InterPro" id="IPR039426">
    <property type="entry name" value="TonB-dep_rcpt-like"/>
</dbReference>
<evidence type="ECO:0000313" key="19">
    <source>
        <dbReference type="EMBL" id="KQK26614.1"/>
    </source>
</evidence>
<dbReference type="GO" id="GO:0015891">
    <property type="term" value="P:siderophore transport"/>
    <property type="evidence" value="ECO:0007669"/>
    <property type="project" value="InterPro"/>
</dbReference>
<dbReference type="Gene3D" id="2.170.130.10">
    <property type="entry name" value="TonB-dependent receptor, plug domain"/>
    <property type="match status" value="1"/>
</dbReference>
<reference evidence="19 20" key="1">
    <citation type="submission" date="2015-10" db="EMBL/GenBank/DDBJ databases">
        <title>Chryseobacterium aquaticum genome.</title>
        <authorList>
            <person name="Newman J.D."/>
            <person name="Ferguson M.B."/>
            <person name="Miller J.R."/>
        </authorList>
    </citation>
    <scope>NUCLEOTIDE SEQUENCE [LARGE SCALE GENOMIC DNA]</scope>
    <source>
        <strain evidence="19 20">KCTC 12483</strain>
    </source>
</reference>
<dbReference type="CDD" id="cd01347">
    <property type="entry name" value="ligand_gated_channel"/>
    <property type="match status" value="1"/>
</dbReference>
<keyword evidence="10 15" id="KW-0798">TonB box</keyword>
<keyword evidence="5" id="KW-0410">Iron transport</keyword>
<evidence type="ECO:0000256" key="7">
    <source>
        <dbReference type="ARBA" id="ARBA00022729"/>
    </source>
</evidence>
<dbReference type="InterPro" id="IPR036942">
    <property type="entry name" value="Beta-barrel_TonB_sf"/>
</dbReference>
<keyword evidence="12 19" id="KW-0675">Receptor</keyword>
<evidence type="ECO:0000256" key="1">
    <source>
        <dbReference type="ARBA" id="ARBA00004571"/>
    </source>
</evidence>
<organism evidence="19 20">
    <name type="scientific">Chryseobacterium aquaticum</name>
    <dbReference type="NCBI Taxonomy" id="452084"/>
    <lineage>
        <taxon>Bacteria</taxon>
        <taxon>Pseudomonadati</taxon>
        <taxon>Bacteroidota</taxon>
        <taxon>Flavobacteriia</taxon>
        <taxon>Flavobacteriales</taxon>
        <taxon>Weeksellaceae</taxon>
        <taxon>Chryseobacterium group</taxon>
        <taxon>Chryseobacterium</taxon>
    </lineage>
</organism>
<feature type="domain" description="TonB-dependent receptor plug" evidence="18">
    <location>
        <begin position="60"/>
        <end position="158"/>
    </location>
</feature>
<feature type="signal peptide" evidence="16">
    <location>
        <begin position="1"/>
        <end position="21"/>
    </location>
</feature>
<evidence type="ECO:0000256" key="4">
    <source>
        <dbReference type="ARBA" id="ARBA00022452"/>
    </source>
</evidence>
<sequence length="751" mass="84470">MNRRIISLGFLVVSASLSAQMKYNPESDTIRVQTIEDVNLHKTGNPNNARTVTTKSNLTVMENPQAVSIVTHEIIEQQQIRQLSEIIQNVNGLYVTSSRGNSQNSFGARGFTFGSENIYKNGARVNSGINPEVSGMERVEVLKGANALLYGNVAAGGIINMITKKPRFEFGGIATFSAGSWDSYKPTIDFYGPLSKTAAFRINGTYEKNNSFRDVVSSEKYYFNPSFAFNLGKKTQIIVEGDYFSNNFTPDFGLGTFELADKTYTLNTSTPINTFFGANWQYQNVKQATTDIILNHQFNDKWTLNAVASYQNYTRDYFSTERTAWITDNNRLRWRRNLNRTYNEQNYTSLQANLNGDFNTGKINHKVLIGADADYLQSDAYTYYNPNRNNAVYGTNYYHGTNGNSNGYVYLDDPASWEAGAMPASEKLDKTRIPTRRIGIYAQDLVSVTKEFKILAGLRYSYLENKPSLVSNFLKNDKIERDGSATYDRAFSPKAGLIFMPNDNFSAFATYTNSFSPNTGQDVYTGDGLKPSIIDQFEVGIKKNIWNNSIAFNVTGYQILNKNFYQQAQFLPDGTANSNTNIREFAGKLLSRGVEADITGNPARNLSIIAGFSYNHSVYKDTPEDFGFVENQRVVRTPSTTINASVFYTLNKLIKGLKIGGTYYYIGGRLAGWNDTKTGANSLQVRNGSSRVFAIKDYNVFDLSLGYEYKKFLIQGKIGNLFDVANYTVHENYSVNPITPRNYYFTLTYRL</sequence>
<accession>A0A0Q3PAF6</accession>
<dbReference type="InterPro" id="IPR000531">
    <property type="entry name" value="Beta-barrel_TonB"/>
</dbReference>
<dbReference type="GO" id="GO:0015344">
    <property type="term" value="F:siderophore uptake transmembrane transporter activity"/>
    <property type="evidence" value="ECO:0007669"/>
    <property type="project" value="TreeGrafter"/>
</dbReference>
<keyword evidence="3 14" id="KW-0813">Transport</keyword>
<evidence type="ECO:0000256" key="12">
    <source>
        <dbReference type="ARBA" id="ARBA00023170"/>
    </source>
</evidence>
<evidence type="ECO:0000259" key="17">
    <source>
        <dbReference type="Pfam" id="PF00593"/>
    </source>
</evidence>
<evidence type="ECO:0000259" key="18">
    <source>
        <dbReference type="Pfam" id="PF07715"/>
    </source>
</evidence>
<evidence type="ECO:0000256" key="2">
    <source>
        <dbReference type="ARBA" id="ARBA00009810"/>
    </source>
</evidence>
<dbReference type="Proteomes" id="UP000051682">
    <property type="component" value="Unassembled WGS sequence"/>
</dbReference>
<evidence type="ECO:0000256" key="16">
    <source>
        <dbReference type="SAM" id="SignalP"/>
    </source>
</evidence>
<evidence type="ECO:0000313" key="20">
    <source>
        <dbReference type="Proteomes" id="UP000051682"/>
    </source>
</evidence>
<keyword evidence="9" id="KW-0406">Ion transport</keyword>
<keyword evidence="20" id="KW-1185">Reference proteome</keyword>
<dbReference type="Pfam" id="PF07715">
    <property type="entry name" value="Plug"/>
    <property type="match status" value="1"/>
</dbReference>
<dbReference type="InterPro" id="IPR010105">
    <property type="entry name" value="TonB_sidphr_rcpt"/>
</dbReference>
<keyword evidence="8" id="KW-0408">Iron</keyword>
<keyword evidence="4 14" id="KW-1134">Transmembrane beta strand</keyword>
<dbReference type="SUPFAM" id="SSF56935">
    <property type="entry name" value="Porins"/>
    <property type="match status" value="1"/>
</dbReference>
<keyword evidence="6 14" id="KW-0812">Transmembrane</keyword>
<dbReference type="Pfam" id="PF00593">
    <property type="entry name" value="TonB_dep_Rec_b-barrel"/>
    <property type="match status" value="1"/>
</dbReference>